<proteinExistence type="predicted"/>
<dbReference type="EMBL" id="CANTFL010000455">
    <property type="protein sequence ID" value="CAI5722854.1"/>
    <property type="molecule type" value="Genomic_DNA"/>
</dbReference>
<accession>A0AAV0TMI1</accession>
<comment type="caution">
    <text evidence="2">The sequence shown here is derived from an EMBL/GenBank/DDBJ whole genome shotgun (WGS) entry which is preliminary data.</text>
</comment>
<gene>
    <name evidence="2" type="ORF">HBR001_LOCUS2972</name>
</gene>
<evidence type="ECO:0008006" key="4">
    <source>
        <dbReference type="Google" id="ProtNLM"/>
    </source>
</evidence>
<sequence length="416" mass="46033">MHLVYVAVTILAALVRCSGAVMSVVDPGAVLGPDVARENFVVKGYVNEASMERLLKEPCARNGWEVIQADDEKRIFGLANKVKSLITTVSQSDIVGKAKSAAMTAAGSAMVPATYLAVLLQTVVEKTLGVIAPLWNTLGNSPSSLLIKAKLMELSQTFNEVMKVGATMSTIYLETLASKYRLAIDGLSNKSASLLKTLAAHPEVMRIKRTLEEQIADTVVRVAILFVQVQVKKHALKVGEFINRLVEKLLPNWKAIGADMSLQTTRTTFGEMVTDVVMKIAFKLIKFSLQKHARRYKTIVGKHLNKYLPYWMELKISTVRPKNKFTELADTVRGVIRAALWFVVKVQVRKHASNYKAAIKNLPHESARYWKKISASSTVKKIISTIKKFAAKIADALLAIALLIERILDKVELMSK</sequence>
<feature type="chain" id="PRO_5043785053" description="RxLR effector candidate protein" evidence="1">
    <location>
        <begin position="20"/>
        <end position="416"/>
    </location>
</feature>
<keyword evidence="3" id="KW-1185">Reference proteome</keyword>
<protein>
    <recommendedName>
        <fullName evidence="4">RxLR effector candidate protein</fullName>
    </recommendedName>
</protein>
<feature type="signal peptide" evidence="1">
    <location>
        <begin position="1"/>
        <end position="19"/>
    </location>
</feature>
<evidence type="ECO:0000256" key="1">
    <source>
        <dbReference type="SAM" id="SignalP"/>
    </source>
</evidence>
<name>A0AAV0TMI1_HYABA</name>
<keyword evidence="1" id="KW-0732">Signal</keyword>
<dbReference type="AlphaFoldDB" id="A0AAV0TMI1"/>
<organism evidence="2 3">
    <name type="scientific">Hyaloperonospora brassicae</name>
    <name type="common">Brassica downy mildew</name>
    <name type="synonym">Peronospora brassicae</name>
    <dbReference type="NCBI Taxonomy" id="162125"/>
    <lineage>
        <taxon>Eukaryota</taxon>
        <taxon>Sar</taxon>
        <taxon>Stramenopiles</taxon>
        <taxon>Oomycota</taxon>
        <taxon>Peronosporomycetes</taxon>
        <taxon>Peronosporales</taxon>
        <taxon>Peronosporaceae</taxon>
        <taxon>Hyaloperonospora</taxon>
    </lineage>
</organism>
<dbReference type="Proteomes" id="UP001162031">
    <property type="component" value="Unassembled WGS sequence"/>
</dbReference>
<evidence type="ECO:0000313" key="3">
    <source>
        <dbReference type="Proteomes" id="UP001162031"/>
    </source>
</evidence>
<evidence type="ECO:0000313" key="2">
    <source>
        <dbReference type="EMBL" id="CAI5722854.1"/>
    </source>
</evidence>
<reference evidence="2" key="1">
    <citation type="submission" date="2022-12" db="EMBL/GenBank/DDBJ databases">
        <authorList>
            <person name="Webb A."/>
        </authorList>
    </citation>
    <scope>NUCLEOTIDE SEQUENCE</scope>
    <source>
        <strain evidence="2">Hp1</strain>
    </source>
</reference>